<geneLocation type="plasmid" evidence="1 3">
    <name>unnamed1</name>
</geneLocation>
<accession>A0AAE5X876</accession>
<dbReference type="EMBL" id="RDQZ01000058">
    <property type="protein sequence ID" value="RXH04472.1"/>
    <property type="molecule type" value="Genomic_DNA"/>
</dbReference>
<dbReference type="AlphaFoldDB" id="A0AAE5X876"/>
<dbReference type="Proteomes" id="UP000290401">
    <property type="component" value="Unassembled WGS sequence"/>
</dbReference>
<gene>
    <name evidence="2" type="ORF">EAS56_37005</name>
    <name evidence="1" type="ORF">XH91_35390</name>
</gene>
<dbReference type="Proteomes" id="UP000288972">
    <property type="component" value="Plasmid unnamed1"/>
</dbReference>
<evidence type="ECO:0000313" key="2">
    <source>
        <dbReference type="EMBL" id="RXH04472.1"/>
    </source>
</evidence>
<reference evidence="1 3" key="1">
    <citation type="submission" date="2018-06" db="EMBL/GenBank/DDBJ databases">
        <title>Comparative genomics of rhizobia nodulating Arachis hypogaea in China.</title>
        <authorList>
            <person name="Li Y."/>
        </authorList>
    </citation>
    <scope>NUCLEOTIDE SEQUENCE [LARGE SCALE GENOMIC DNA]</scope>
    <source>
        <strain evidence="1 3">CCBAU 51670</strain>
        <plasmid evidence="1 3">unnamed1</plasmid>
    </source>
</reference>
<organism evidence="1 3">
    <name type="scientific">Bradyrhizobium guangzhouense</name>
    <dbReference type="NCBI Taxonomy" id="1325095"/>
    <lineage>
        <taxon>Bacteria</taxon>
        <taxon>Pseudomonadati</taxon>
        <taxon>Pseudomonadota</taxon>
        <taxon>Alphaproteobacteria</taxon>
        <taxon>Hyphomicrobiales</taxon>
        <taxon>Nitrobacteraceae</taxon>
        <taxon>Bradyrhizobium</taxon>
    </lineage>
</organism>
<proteinExistence type="predicted"/>
<evidence type="ECO:0000313" key="3">
    <source>
        <dbReference type="Proteomes" id="UP000288972"/>
    </source>
</evidence>
<protein>
    <submittedName>
        <fullName evidence="1">Uncharacterized protein</fullName>
    </submittedName>
</protein>
<keyword evidence="4" id="KW-1185">Reference proteome</keyword>
<evidence type="ECO:0000313" key="1">
    <source>
        <dbReference type="EMBL" id="QAU50672.1"/>
    </source>
</evidence>
<sequence length="257" mass="28820">MTEFDFLSYLINNMGFVTVALFRPGSAQIRIRFETATPVSVAAAINLVSDLGVERMVISNSVDLADKLFSTRSQAVTYINQRLGEPCQRAATNIRYRQMPIETLVGCQGPLSMLLSYWDCSDRTADLTALKKALCSPAAVRFAAIEAVAGRLTIIDLGAGFEIFSKTWRENAPGIPVDEQPDYEYGRWVHRMYESVLETHQPRLDEVDAKILRPHLNDKVQLSYQRLIVPFKYGRRGVTRLIGASLVRQSIKLSSES</sequence>
<name>A0AAE5X876_9BRAD</name>
<dbReference type="KEGG" id="bgz:XH91_35390"/>
<reference evidence="2 4" key="2">
    <citation type="submission" date="2018-10" db="EMBL/GenBank/DDBJ databases">
        <title>Bradyrhizobium sp. nov., effective nodules isolated from peanut in China.</title>
        <authorList>
            <person name="Li Y."/>
        </authorList>
    </citation>
    <scope>NUCLEOTIDE SEQUENCE [LARGE SCALE GENOMIC DNA]</scope>
    <source>
        <strain evidence="2 4">CCBAU 53426</strain>
    </source>
</reference>
<evidence type="ECO:0000313" key="4">
    <source>
        <dbReference type="Proteomes" id="UP000290401"/>
    </source>
</evidence>
<keyword evidence="1" id="KW-0614">Plasmid</keyword>
<dbReference type="EMBL" id="CP030054">
    <property type="protein sequence ID" value="QAU50672.1"/>
    <property type="molecule type" value="Genomic_DNA"/>
</dbReference>